<dbReference type="PANTHER" id="PTHR11705">
    <property type="entry name" value="PROTEASE FAMILY M14 CARBOXYPEPTIDASE A,B"/>
    <property type="match status" value="1"/>
</dbReference>
<evidence type="ECO:0000259" key="8">
    <source>
        <dbReference type="PROSITE" id="PS52035"/>
    </source>
</evidence>
<dbReference type="Pfam" id="PF00246">
    <property type="entry name" value="Peptidase_M14"/>
    <property type="match status" value="1"/>
</dbReference>
<evidence type="ECO:0000256" key="1">
    <source>
        <dbReference type="ARBA" id="ARBA00001947"/>
    </source>
</evidence>
<evidence type="ECO:0000256" key="5">
    <source>
        <dbReference type="ARBA" id="ARBA00022833"/>
    </source>
</evidence>
<accession>A0ABS4JHZ1</accession>
<evidence type="ECO:0000256" key="6">
    <source>
        <dbReference type="ARBA" id="ARBA00023049"/>
    </source>
</evidence>
<keyword evidence="5" id="KW-0862">Zinc</keyword>
<keyword evidence="4 9" id="KW-0378">Hydrolase</keyword>
<evidence type="ECO:0000256" key="2">
    <source>
        <dbReference type="ARBA" id="ARBA00005988"/>
    </source>
</evidence>
<comment type="cofactor">
    <cofactor evidence="1">
        <name>Zn(2+)</name>
        <dbReference type="ChEBI" id="CHEBI:29105"/>
    </cofactor>
</comment>
<name>A0ABS4JHZ1_9BACL</name>
<sequence length="303" mass="34366">MTNTRQRNVSIDGDIYTFDMMMHQVSLLRNTYPCIRQEVIGHSVCGRPILALGLGTGLRKLHANASVHANEWITTPILLQFVEELSFASTTHCGRYGDIAPVWLDKNTLWIVPMVNPDGVNLVQQGIEEGSLLERELICWNGGSRDFSRWKANIRGVDLNDQFPAGWEEERIRRGQKGPASKDYGGSAALTEPEAIALSHFTIQEQFDAVLSLHTQGKEIYWNYRDCEPPEAEEWAMRLGRVSGYLPVQLTDSDAGYKDWFIQYFRRPGFTIEAGVGVNPLPVEQFEQMYQDISNLLAEWLTI</sequence>
<reference evidence="9 10" key="1">
    <citation type="submission" date="2021-03" db="EMBL/GenBank/DDBJ databases">
        <title>Genomic Encyclopedia of Type Strains, Phase IV (KMG-IV): sequencing the most valuable type-strain genomes for metagenomic binning, comparative biology and taxonomic classification.</title>
        <authorList>
            <person name="Goeker M."/>
        </authorList>
    </citation>
    <scope>NUCLEOTIDE SEQUENCE [LARGE SCALE GENOMIC DNA]</scope>
    <source>
        <strain evidence="9 10">DSM 26806</strain>
    </source>
</reference>
<feature type="domain" description="Peptidase M14" evidence="8">
    <location>
        <begin position="14"/>
        <end position="301"/>
    </location>
</feature>
<evidence type="ECO:0000313" key="10">
    <source>
        <dbReference type="Proteomes" id="UP001519288"/>
    </source>
</evidence>
<comment type="similarity">
    <text evidence="2 7">Belongs to the peptidase M14 family.</text>
</comment>
<evidence type="ECO:0000313" key="9">
    <source>
        <dbReference type="EMBL" id="MBP2001335.1"/>
    </source>
</evidence>
<dbReference type="InterPro" id="IPR034274">
    <property type="entry name" value="ENP1_M14_CPD"/>
</dbReference>
<dbReference type="PRINTS" id="PR00765">
    <property type="entry name" value="CRBOXYPTASEA"/>
</dbReference>
<dbReference type="PROSITE" id="PS52035">
    <property type="entry name" value="PEPTIDASE_M14"/>
    <property type="match status" value="1"/>
</dbReference>
<dbReference type="EC" id="3.4.19.11" evidence="9"/>
<dbReference type="CDD" id="cd06229">
    <property type="entry name" value="M14_Endopeptidase_I"/>
    <property type="match status" value="1"/>
</dbReference>
<evidence type="ECO:0000256" key="7">
    <source>
        <dbReference type="PROSITE-ProRule" id="PRU01379"/>
    </source>
</evidence>
<feature type="active site" description="Proton donor/acceptor" evidence="7">
    <location>
        <position position="273"/>
    </location>
</feature>
<comment type="caution">
    <text evidence="9">The sequence shown here is derived from an EMBL/GenBank/DDBJ whole genome shotgun (WGS) entry which is preliminary data.</text>
</comment>
<keyword evidence="10" id="KW-1185">Reference proteome</keyword>
<dbReference type="Proteomes" id="UP001519288">
    <property type="component" value="Unassembled WGS sequence"/>
</dbReference>
<dbReference type="EMBL" id="JAGGLD010000003">
    <property type="protein sequence ID" value="MBP2001335.1"/>
    <property type="molecule type" value="Genomic_DNA"/>
</dbReference>
<dbReference type="SUPFAM" id="SSF53187">
    <property type="entry name" value="Zn-dependent exopeptidases"/>
    <property type="match status" value="1"/>
</dbReference>
<evidence type="ECO:0000256" key="3">
    <source>
        <dbReference type="ARBA" id="ARBA00022670"/>
    </source>
</evidence>
<proteinExistence type="inferred from homology"/>
<dbReference type="GO" id="GO:0016787">
    <property type="term" value="F:hydrolase activity"/>
    <property type="evidence" value="ECO:0007669"/>
    <property type="project" value="UniProtKB-KW"/>
</dbReference>
<dbReference type="PANTHER" id="PTHR11705:SF143">
    <property type="entry name" value="SLL0236 PROTEIN"/>
    <property type="match status" value="1"/>
</dbReference>
<dbReference type="SMART" id="SM00631">
    <property type="entry name" value="Zn_pept"/>
    <property type="match status" value="1"/>
</dbReference>
<evidence type="ECO:0000256" key="4">
    <source>
        <dbReference type="ARBA" id="ARBA00022801"/>
    </source>
</evidence>
<dbReference type="RefSeq" id="WP_209862445.1">
    <property type="nucleotide sequence ID" value="NZ_JAGGLD010000003.1"/>
</dbReference>
<gene>
    <name evidence="9" type="ORF">J2Z69_002378</name>
</gene>
<dbReference type="InterPro" id="IPR000834">
    <property type="entry name" value="Peptidase_M14"/>
</dbReference>
<organism evidence="9 10">
    <name type="scientific">Paenibacillus shirakamiensis</name>
    <dbReference type="NCBI Taxonomy" id="1265935"/>
    <lineage>
        <taxon>Bacteria</taxon>
        <taxon>Bacillati</taxon>
        <taxon>Bacillota</taxon>
        <taxon>Bacilli</taxon>
        <taxon>Bacillales</taxon>
        <taxon>Paenibacillaceae</taxon>
        <taxon>Paenibacillus</taxon>
    </lineage>
</organism>
<dbReference type="Gene3D" id="3.40.630.10">
    <property type="entry name" value="Zn peptidases"/>
    <property type="match status" value="1"/>
</dbReference>
<keyword evidence="6" id="KW-0482">Metalloprotease</keyword>
<protein>
    <submittedName>
        <fullName evidence="9">G-D-glutamyl-meso-diaminopimelate peptidase</fullName>
        <ecNumber evidence="9">3.4.19.11</ecNumber>
    </submittedName>
</protein>
<keyword evidence="3" id="KW-0645">Protease</keyword>